<evidence type="ECO:0000256" key="13">
    <source>
        <dbReference type="SAM" id="MobiDB-lite"/>
    </source>
</evidence>
<keyword evidence="5 12" id="KW-0378">Hydrolase</keyword>
<comment type="cofactor">
    <cofactor evidence="1">
        <name>Mg(2+)</name>
        <dbReference type="ChEBI" id="CHEBI:18420"/>
    </cofactor>
</comment>
<evidence type="ECO:0000256" key="12">
    <source>
        <dbReference type="HAMAP-Rule" id="MF_01480"/>
    </source>
</evidence>
<dbReference type="Gene3D" id="3.30.420.10">
    <property type="entry name" value="Ribonuclease H-like superfamily/Ribonuclease H"/>
    <property type="match status" value="3"/>
</dbReference>
<evidence type="ECO:0000256" key="7">
    <source>
        <dbReference type="ARBA" id="ARBA00022884"/>
    </source>
</evidence>
<evidence type="ECO:0000256" key="10">
    <source>
        <dbReference type="ARBA" id="ARBA00023211"/>
    </source>
</evidence>
<dbReference type="RefSeq" id="WP_172236453.1">
    <property type="nucleotide sequence ID" value="NZ_JABFDP010000009.1"/>
</dbReference>
<dbReference type="InterPro" id="IPR041383">
    <property type="entry name" value="RuvC_III"/>
</dbReference>
<keyword evidence="7 12" id="KW-0694">RNA-binding</keyword>
<name>A0ABS5G4G2_9BRAD</name>
<dbReference type="EC" id="3.1.-.-" evidence="12"/>
<reference evidence="16" key="1">
    <citation type="journal article" date="2021" name="ISME J.">
        <title>Evolutionary origin and ecological implication of a unique nif island in free-living Bradyrhizobium lineages.</title>
        <authorList>
            <person name="Tao J."/>
        </authorList>
    </citation>
    <scope>NUCLEOTIDE SEQUENCE [LARGE SCALE GENOMIC DNA]</scope>
    <source>
        <strain evidence="16">SZCCT0094</strain>
    </source>
</reference>
<keyword evidence="6" id="KW-0460">Magnesium</keyword>
<keyword evidence="4 12" id="KW-0255">Endonuclease</keyword>
<feature type="domain" description="HNH Cas9-type" evidence="14">
    <location>
        <begin position="527"/>
        <end position="683"/>
    </location>
</feature>
<dbReference type="InterPro" id="IPR033114">
    <property type="entry name" value="HNH_CAS9"/>
</dbReference>
<evidence type="ECO:0000256" key="4">
    <source>
        <dbReference type="ARBA" id="ARBA00022759"/>
    </source>
</evidence>
<comment type="subunit">
    <text evidence="11 12">Monomer. Binds crRNA and tracrRNA.</text>
</comment>
<evidence type="ECO:0000256" key="8">
    <source>
        <dbReference type="ARBA" id="ARBA00023118"/>
    </source>
</evidence>
<dbReference type="InterPro" id="IPR028629">
    <property type="entry name" value="Cas9"/>
</dbReference>
<dbReference type="PROSITE" id="PS51749">
    <property type="entry name" value="HNH_CAS9"/>
    <property type="match status" value="1"/>
</dbReference>
<dbReference type="Pfam" id="PF18541">
    <property type="entry name" value="RuvC_III"/>
    <property type="match status" value="1"/>
</dbReference>
<gene>
    <name evidence="12 15" type="primary">cas9</name>
    <name evidence="15" type="ORF">JQ619_09885</name>
</gene>
<protein>
    <recommendedName>
        <fullName evidence="12">CRISPR-associated endonuclease Cas9</fullName>
        <ecNumber evidence="12">3.1.-.-</ecNumber>
    </recommendedName>
</protein>
<feature type="region of interest" description="Disordered" evidence="13">
    <location>
        <begin position="37"/>
        <end position="68"/>
    </location>
</feature>
<feature type="active site" description="Proton acceptor for HNH nuclease domain" evidence="12">
    <location>
        <position position="601"/>
    </location>
</feature>
<dbReference type="Proteomes" id="UP001314635">
    <property type="component" value="Unassembled WGS sequence"/>
</dbReference>
<comment type="domain">
    <text evidence="12">Has 2 endonuclease domains. The discontinuous RuvC-like domain cleaves the target DNA noncomplementary to crRNA while the HNH nuclease domain cleaves the target DNA complementary to crRNA.</text>
</comment>
<keyword evidence="8 12" id="KW-0051">Antiviral defense</keyword>
<dbReference type="GO" id="GO:0004519">
    <property type="term" value="F:endonuclease activity"/>
    <property type="evidence" value="ECO:0007669"/>
    <property type="project" value="UniProtKB-KW"/>
</dbReference>
<dbReference type="NCBIfam" id="TIGR01865">
    <property type="entry name" value="cas_Csn1"/>
    <property type="match status" value="1"/>
</dbReference>
<dbReference type="InterPro" id="IPR003615">
    <property type="entry name" value="HNH_nuc"/>
</dbReference>
<evidence type="ECO:0000313" key="16">
    <source>
        <dbReference type="Proteomes" id="UP001314635"/>
    </source>
</evidence>
<keyword evidence="9 12" id="KW-0238">DNA-binding</keyword>
<sequence length="1064" mass="120346">MKRTSLRAYRLGVDLGANSLGWFVVWLDDHGQPEGLGPGGVRIFPDGRNPQSKQSNAAGRRLARSARRRRDRYLQRRGKLMGLLVKHGLMPADEPARKRLKCLDPYGLRAKALDEVLPLHHVGRALFHLNQRRGLFANRAIEQGDKDASAIKAAAGRLQTSMQACGARTLGEFLNRRHQLRATVRARSPVGGDVQARYEFYPTRAMVDAEFEAIWAAQAPHHPTMTAEVHDTIREAIFSQRAMKRPSIGKCSLDPATSQDDVDGFRCAWSHPLAQRFRIWQDVRNLAVVETGPTSSRLGKEDQDKVARALLQTDQLSFDEIRRLLGLPSDARFNLESDRRDHLKGDATGAILSARRHFGPAWHDRSLDRQIDIVALLESALDEAAIIASLGTTHRLDEAAAQRALSALLPDGYCRLGLRAIKRVLPLMEAGRTYAEAASAAGYDHALLPSGKLSPTGYLPYYGQWLQNDVVGSDDERDTNERRWGRLPNPTVHIGIGQLRRVVNELIRRHGPPAEITVELTRDLKLSPRRLAELEREQAENQRKNDRRTSLLRKLGLPASAHNLLKLRLWDEQGDVASECPYTGEAIGLERLVSDDVDIDHLIPFSISWDDSAANKVVCMRYANREKGNRTPFEAFGHRQGRPYDWADIAERAARLPRGKRWRFGPGARAQFEELGDFQARLLNETSWLARVAKQYLAAVTHPHRIHVLPGRLTALLRATWELNDLLPGSDDRAAKSRKDHRHHAIDALVAALTDQALLRRMASAHDDTRRTIEVLLPWPTFRIDLETRLKAMLVSHKPDHGLQARLHEDTAYGTVEHPETEDGANLVYRKTFVDISEKEIDRIRDRRLRDLVRAHVAGERQQGKTLKAAVLSFAQRRDIAGHPNGIRHVRLTKSIKPDYLVPIRDKAGRIYKSYNTGENAFVDILQAESGRWIARATTVFQANQANESHDAPAAQPIMRVFKGDMLRIDHAGAEKFVKIVRLSPSNNLLYLVEHHQAGVFQTRHNDPEDSFRWLFASFDKLREWNAELVRIDTLGQPWRRKRGPETGSEDATRIGWTRPKKWP</sequence>
<keyword evidence="3" id="KW-0479">Metal-binding</keyword>
<dbReference type="Pfam" id="PF13395">
    <property type="entry name" value="HNH_4"/>
    <property type="match status" value="1"/>
</dbReference>
<evidence type="ECO:0000256" key="1">
    <source>
        <dbReference type="ARBA" id="ARBA00001946"/>
    </source>
</evidence>
<evidence type="ECO:0000313" key="15">
    <source>
        <dbReference type="EMBL" id="MBR1136075.1"/>
    </source>
</evidence>
<feature type="region of interest" description="Disordered" evidence="13">
    <location>
        <begin position="1041"/>
        <end position="1064"/>
    </location>
</feature>
<feature type="active site" description="For RuvC-like nuclease domain" evidence="12">
    <location>
        <position position="14"/>
    </location>
</feature>
<comment type="caution">
    <text evidence="15">The sequence shown here is derived from an EMBL/GenBank/DDBJ whole genome shotgun (WGS) entry which is preliminary data.</text>
</comment>
<comment type="function">
    <text evidence="12">CRISPR (clustered regularly interspaced short palindromic repeat) is an adaptive immune system that provides protection against mobile genetic elements (viruses, transposable elements and conjugative plasmids). CRISPR clusters contain spacers, sequences complementary to antecedent mobile elements, and target invading nucleic acids. CRISPR clusters are transcribed and processed into CRISPR RNA (crRNA). In type II CRISPR systems correct processing of pre-crRNA requires a trans-encoded small RNA (tracrRNA), endogenous ribonuclease 3 (rnc) and this protein. The tracrRNA serves as a guide for ribonuclease 3-aided processing of pre-crRNA. Subsequently Cas9/crRNA/tracrRNA endonucleolytically cleaves linear or circular dsDNA target complementary to the spacer; Cas9 is inactive in the absence of the 2 guide RNAs (gRNA). Cas9 recognizes the protospacer adjacent motif (PAM) in the CRISPR repeat sequences to help distinguish self versus nonself, as targets within the bacterial CRISPR locus do not have PAMs. PAM recognition is also required for catalytic activity.</text>
</comment>
<dbReference type="EMBL" id="JAFCLK010000008">
    <property type="protein sequence ID" value="MBR1136075.1"/>
    <property type="molecule type" value="Genomic_DNA"/>
</dbReference>
<evidence type="ECO:0000256" key="11">
    <source>
        <dbReference type="ARBA" id="ARBA00046380"/>
    </source>
</evidence>
<keyword evidence="10" id="KW-0464">Manganese</keyword>
<keyword evidence="2 12" id="KW-0540">Nuclease</keyword>
<proteinExistence type="inferred from homology"/>
<evidence type="ECO:0000256" key="6">
    <source>
        <dbReference type="ARBA" id="ARBA00022842"/>
    </source>
</evidence>
<dbReference type="InterPro" id="IPR036397">
    <property type="entry name" value="RNaseH_sf"/>
</dbReference>
<comment type="caution">
    <text evidence="12">Lacks conserved residue(s) required for the propagation of feature annotation.</text>
</comment>
<keyword evidence="16" id="KW-1185">Reference proteome</keyword>
<evidence type="ECO:0000256" key="3">
    <source>
        <dbReference type="ARBA" id="ARBA00022723"/>
    </source>
</evidence>
<evidence type="ECO:0000256" key="2">
    <source>
        <dbReference type="ARBA" id="ARBA00022722"/>
    </source>
</evidence>
<evidence type="ECO:0000256" key="5">
    <source>
        <dbReference type="ARBA" id="ARBA00022801"/>
    </source>
</evidence>
<accession>A0ABS5G4G2</accession>
<organism evidence="15 16">
    <name type="scientific">Bradyrhizobium denitrificans</name>
    <dbReference type="NCBI Taxonomy" id="2734912"/>
    <lineage>
        <taxon>Bacteria</taxon>
        <taxon>Pseudomonadati</taxon>
        <taxon>Pseudomonadota</taxon>
        <taxon>Alphaproteobacteria</taxon>
        <taxon>Hyphomicrobiales</taxon>
        <taxon>Nitrobacteraceae</taxon>
        <taxon>Bradyrhizobium</taxon>
    </lineage>
</organism>
<evidence type="ECO:0000259" key="14">
    <source>
        <dbReference type="PROSITE" id="PS51749"/>
    </source>
</evidence>
<comment type="similarity">
    <text evidence="12">Belongs to the CRISPR-associated Cas9 family.</text>
</comment>
<dbReference type="HAMAP" id="MF_01480">
    <property type="entry name" value="Cas9"/>
    <property type="match status" value="1"/>
</dbReference>
<evidence type="ECO:0000256" key="9">
    <source>
        <dbReference type="ARBA" id="ARBA00023125"/>
    </source>
</evidence>